<sequence>MLKLGKRSKSFLRKFASNAKLHQPTSLLIQIKDKYKNIKTKWDCKACFFSQCTLYDIGILVRYHTIRNITPKY</sequence>
<evidence type="ECO:0000313" key="1">
    <source>
        <dbReference type="EMBL" id="EPX72928.1"/>
    </source>
</evidence>
<dbReference type="RefSeq" id="XP_013019536.1">
    <property type="nucleotide sequence ID" value="XM_013164082.1"/>
</dbReference>
<reference evidence="1 2" key="1">
    <citation type="journal article" date="2011" name="Science">
        <title>Comparative functional genomics of the fission yeasts.</title>
        <authorList>
            <person name="Rhind N."/>
            <person name="Chen Z."/>
            <person name="Yassour M."/>
            <person name="Thompson D.A."/>
            <person name="Haas B.J."/>
            <person name="Habib N."/>
            <person name="Wapinski I."/>
            <person name="Roy S."/>
            <person name="Lin M.F."/>
            <person name="Heiman D.I."/>
            <person name="Young S.K."/>
            <person name="Furuya K."/>
            <person name="Guo Y."/>
            <person name="Pidoux A."/>
            <person name="Chen H.M."/>
            <person name="Robbertse B."/>
            <person name="Goldberg J.M."/>
            <person name="Aoki K."/>
            <person name="Bayne E.H."/>
            <person name="Berlin A.M."/>
            <person name="Desjardins C.A."/>
            <person name="Dobbs E."/>
            <person name="Dukaj L."/>
            <person name="Fan L."/>
            <person name="FitzGerald M.G."/>
            <person name="French C."/>
            <person name="Gujja S."/>
            <person name="Hansen K."/>
            <person name="Keifenheim D."/>
            <person name="Levin J.Z."/>
            <person name="Mosher R.A."/>
            <person name="Mueller C.A."/>
            <person name="Pfiffner J."/>
            <person name="Priest M."/>
            <person name="Russ C."/>
            <person name="Smialowska A."/>
            <person name="Swoboda P."/>
            <person name="Sykes S.M."/>
            <person name="Vaughn M."/>
            <person name="Vengrova S."/>
            <person name="Yoder R."/>
            <person name="Zeng Q."/>
            <person name="Allshire R."/>
            <person name="Baulcombe D."/>
            <person name="Birren B.W."/>
            <person name="Brown W."/>
            <person name="Ekwall K."/>
            <person name="Kellis M."/>
            <person name="Leatherwood J."/>
            <person name="Levin H."/>
            <person name="Margalit H."/>
            <person name="Martienssen R."/>
            <person name="Nieduszynski C.A."/>
            <person name="Spatafora J.W."/>
            <person name="Friedman N."/>
            <person name="Dalgaard J.Z."/>
            <person name="Baumann P."/>
            <person name="Niki H."/>
            <person name="Regev A."/>
            <person name="Nusbaum C."/>
        </authorList>
    </citation>
    <scope>NUCLEOTIDE SEQUENCE [LARGE SCALE GENOMIC DNA]</scope>
    <source>
        <strain evidence="2">yFS286</strain>
    </source>
</reference>
<dbReference type="EMBL" id="KE503207">
    <property type="protein sequence ID" value="EPX72928.1"/>
    <property type="molecule type" value="Genomic_DNA"/>
</dbReference>
<evidence type="ECO:0000313" key="2">
    <source>
        <dbReference type="Proteomes" id="UP000016088"/>
    </source>
</evidence>
<gene>
    <name evidence="1" type="ORF">SOCG_05719</name>
</gene>
<dbReference type="HOGENOM" id="CLU_2706266_0_0_1"/>
<keyword evidence="2" id="KW-1185">Reference proteome</keyword>
<dbReference type="GeneID" id="25033920"/>
<dbReference type="AlphaFoldDB" id="S9PZP3"/>
<accession>S9PZP3</accession>
<proteinExistence type="predicted"/>
<dbReference type="Proteomes" id="UP000016088">
    <property type="component" value="Unassembled WGS sequence"/>
</dbReference>
<protein>
    <submittedName>
        <fullName evidence="1">Uncharacterized protein</fullName>
    </submittedName>
</protein>
<dbReference type="OrthoDB" id="341486at2759"/>
<dbReference type="VEuPathDB" id="FungiDB:SOCG_05719"/>
<name>S9PZP3_SCHOY</name>
<organism evidence="1 2">
    <name type="scientific">Schizosaccharomyces octosporus (strain yFS286)</name>
    <name type="common">Fission yeast</name>
    <name type="synonym">Octosporomyces octosporus</name>
    <dbReference type="NCBI Taxonomy" id="483514"/>
    <lineage>
        <taxon>Eukaryota</taxon>
        <taxon>Fungi</taxon>
        <taxon>Dikarya</taxon>
        <taxon>Ascomycota</taxon>
        <taxon>Taphrinomycotina</taxon>
        <taxon>Schizosaccharomycetes</taxon>
        <taxon>Schizosaccharomycetales</taxon>
        <taxon>Schizosaccharomycetaceae</taxon>
        <taxon>Schizosaccharomyces</taxon>
    </lineage>
</organism>